<accession>X1DS18</accession>
<dbReference type="PANTHER" id="PTHR19211">
    <property type="entry name" value="ATP-BINDING TRANSPORT PROTEIN-RELATED"/>
    <property type="match status" value="1"/>
</dbReference>
<dbReference type="Gene3D" id="3.40.50.300">
    <property type="entry name" value="P-loop containing nucleotide triphosphate hydrolases"/>
    <property type="match status" value="1"/>
</dbReference>
<evidence type="ECO:0000259" key="2">
    <source>
        <dbReference type="Pfam" id="PF00005"/>
    </source>
</evidence>
<dbReference type="PANTHER" id="PTHR19211:SF14">
    <property type="entry name" value="ATP-BINDING CASSETTE SUB-FAMILY F MEMBER 1"/>
    <property type="match status" value="1"/>
</dbReference>
<evidence type="ECO:0000256" key="1">
    <source>
        <dbReference type="ARBA" id="ARBA00022737"/>
    </source>
</evidence>
<feature type="non-terminal residue" evidence="3">
    <location>
        <position position="1"/>
    </location>
</feature>
<reference evidence="3" key="1">
    <citation type="journal article" date="2014" name="Front. Microbiol.">
        <title>High frequency of phylogenetically diverse reductive dehalogenase-homologous genes in deep subseafloor sedimentary metagenomes.</title>
        <authorList>
            <person name="Kawai M."/>
            <person name="Futagami T."/>
            <person name="Toyoda A."/>
            <person name="Takaki Y."/>
            <person name="Nishi S."/>
            <person name="Hori S."/>
            <person name="Arai W."/>
            <person name="Tsubouchi T."/>
            <person name="Morono Y."/>
            <person name="Uchiyama I."/>
            <person name="Ito T."/>
            <person name="Fujiyama A."/>
            <person name="Inagaki F."/>
            <person name="Takami H."/>
        </authorList>
    </citation>
    <scope>NUCLEOTIDE SEQUENCE</scope>
    <source>
        <strain evidence="3">Expedition CK06-06</strain>
    </source>
</reference>
<evidence type="ECO:0000313" key="3">
    <source>
        <dbReference type="EMBL" id="GAH11025.1"/>
    </source>
</evidence>
<dbReference type="Pfam" id="PF00005">
    <property type="entry name" value="ABC_tran"/>
    <property type="match status" value="1"/>
</dbReference>
<dbReference type="SUPFAM" id="SSF52540">
    <property type="entry name" value="P-loop containing nucleoside triphosphate hydrolases"/>
    <property type="match status" value="1"/>
</dbReference>
<dbReference type="InterPro" id="IPR027417">
    <property type="entry name" value="P-loop_NTPase"/>
</dbReference>
<sequence>NHICYLDQNATFLKQDLTVLENFTQLNPQITENDSRLILAQFLFSGDSVLKTARCLSGGEMTRLHLAKVFMHNADFIILDEPTNNLDTTAKTMLYQTIENWRDGLLIVSHDRSLLQLMDQILELTTLGLNTYGGNYDHYLEQKAIHQQALQNRHENASH</sequence>
<keyword evidence="1" id="KW-0677">Repeat</keyword>
<feature type="domain" description="ABC transporter" evidence="2">
    <location>
        <begin position="2"/>
        <end position="84"/>
    </location>
</feature>
<dbReference type="GO" id="GO:0005524">
    <property type="term" value="F:ATP binding"/>
    <property type="evidence" value="ECO:0007669"/>
    <property type="project" value="InterPro"/>
</dbReference>
<dbReference type="InterPro" id="IPR003439">
    <property type="entry name" value="ABC_transporter-like_ATP-bd"/>
</dbReference>
<dbReference type="GO" id="GO:0016887">
    <property type="term" value="F:ATP hydrolysis activity"/>
    <property type="evidence" value="ECO:0007669"/>
    <property type="project" value="InterPro"/>
</dbReference>
<gene>
    <name evidence="3" type="ORF">S01H4_61461</name>
</gene>
<comment type="caution">
    <text evidence="3">The sequence shown here is derived from an EMBL/GenBank/DDBJ whole genome shotgun (WGS) entry which is preliminary data.</text>
</comment>
<organism evidence="3">
    <name type="scientific">marine sediment metagenome</name>
    <dbReference type="NCBI Taxonomy" id="412755"/>
    <lineage>
        <taxon>unclassified sequences</taxon>
        <taxon>metagenomes</taxon>
        <taxon>ecological metagenomes</taxon>
    </lineage>
</organism>
<proteinExistence type="predicted"/>
<name>X1DS18_9ZZZZ</name>
<protein>
    <recommendedName>
        <fullName evidence="2">ABC transporter domain-containing protein</fullName>
    </recommendedName>
</protein>
<dbReference type="InterPro" id="IPR050611">
    <property type="entry name" value="ABCF"/>
</dbReference>
<dbReference type="AlphaFoldDB" id="X1DS18"/>
<dbReference type="EMBL" id="BART01036444">
    <property type="protein sequence ID" value="GAH11025.1"/>
    <property type="molecule type" value="Genomic_DNA"/>
</dbReference>